<evidence type="ECO:0000313" key="3">
    <source>
        <dbReference type="Proteomes" id="UP001370758"/>
    </source>
</evidence>
<sequence>MASQVPPELWLKVIAYLPYEDTHLRLRHVNKYLRSLTSGLTIRQLPLTLWERIFEYLDYFTLLDLSAACKSFRGCIRYSKSKAIQAATFREPLLPPTPLPPGTSFTLHPAFKTIRVGDYPARALMSLKRGTLRNTDIDTVEFSIIYVDGKSLMSENITSPPVQLYELSGFGLATSGESRVQPSGDPKPVTLRDVILDMQIVGDVTTVCRSFMGVDRNNVESIGRDAVREFTTLDGQRIVKVVEHGAVVLRLEEVHEVLHTTQTVDHWIDEEEAERNAELLLLSMIGAPRYDEDL</sequence>
<name>A0AAV9VWS5_9PEZI</name>
<dbReference type="CDD" id="cd09917">
    <property type="entry name" value="F-box_SF"/>
    <property type="match status" value="2"/>
</dbReference>
<evidence type="ECO:0000259" key="1">
    <source>
        <dbReference type="PROSITE" id="PS50181"/>
    </source>
</evidence>
<dbReference type="Gene3D" id="1.20.1280.50">
    <property type="match status" value="1"/>
</dbReference>
<dbReference type="SMART" id="SM00256">
    <property type="entry name" value="FBOX"/>
    <property type="match status" value="2"/>
</dbReference>
<dbReference type="PROSITE" id="PS50181">
    <property type="entry name" value="FBOX"/>
    <property type="match status" value="1"/>
</dbReference>
<keyword evidence="3" id="KW-1185">Reference proteome</keyword>
<accession>A0AAV9VWS5</accession>
<dbReference type="AlphaFoldDB" id="A0AAV9VWS5"/>
<organism evidence="2 3">
    <name type="scientific">Arthrobotrys musiformis</name>
    <dbReference type="NCBI Taxonomy" id="47236"/>
    <lineage>
        <taxon>Eukaryota</taxon>
        <taxon>Fungi</taxon>
        <taxon>Dikarya</taxon>
        <taxon>Ascomycota</taxon>
        <taxon>Pezizomycotina</taxon>
        <taxon>Orbiliomycetes</taxon>
        <taxon>Orbiliales</taxon>
        <taxon>Orbiliaceae</taxon>
        <taxon>Arthrobotrys</taxon>
    </lineage>
</organism>
<dbReference type="Pfam" id="PF00646">
    <property type="entry name" value="F-box"/>
    <property type="match status" value="2"/>
</dbReference>
<reference evidence="2 3" key="1">
    <citation type="submission" date="2023-08" db="EMBL/GenBank/DDBJ databases">
        <authorList>
            <person name="Palmer J.M."/>
        </authorList>
    </citation>
    <scope>NUCLEOTIDE SEQUENCE [LARGE SCALE GENOMIC DNA]</scope>
    <source>
        <strain evidence="2 3">TWF481</strain>
    </source>
</reference>
<dbReference type="EMBL" id="JAVHJL010000008">
    <property type="protein sequence ID" value="KAK6498330.1"/>
    <property type="molecule type" value="Genomic_DNA"/>
</dbReference>
<comment type="caution">
    <text evidence="2">The sequence shown here is derived from an EMBL/GenBank/DDBJ whole genome shotgun (WGS) entry which is preliminary data.</text>
</comment>
<proteinExistence type="predicted"/>
<dbReference type="InterPro" id="IPR001810">
    <property type="entry name" value="F-box_dom"/>
</dbReference>
<dbReference type="SUPFAM" id="SSF81383">
    <property type="entry name" value="F-box domain"/>
    <property type="match status" value="1"/>
</dbReference>
<gene>
    <name evidence="2" type="ORF">TWF481_010921</name>
</gene>
<dbReference type="Proteomes" id="UP001370758">
    <property type="component" value="Unassembled WGS sequence"/>
</dbReference>
<protein>
    <recommendedName>
        <fullName evidence="1">F-box domain-containing protein</fullName>
    </recommendedName>
</protein>
<evidence type="ECO:0000313" key="2">
    <source>
        <dbReference type="EMBL" id="KAK6498330.1"/>
    </source>
</evidence>
<feature type="domain" description="F-box" evidence="1">
    <location>
        <begin position="39"/>
        <end position="87"/>
    </location>
</feature>
<dbReference type="InterPro" id="IPR036047">
    <property type="entry name" value="F-box-like_dom_sf"/>
</dbReference>